<sequence length="36" mass="4289">MLRYPKKHIVIGDFNVNLLHDNYEVFLAYSKLIPVQ</sequence>
<dbReference type="AlphaFoldDB" id="A0A653BUB8"/>
<organism evidence="1 2">
    <name type="scientific">Callosobruchus maculatus</name>
    <name type="common">Southern cowpea weevil</name>
    <name type="synonym">Pulse bruchid</name>
    <dbReference type="NCBI Taxonomy" id="64391"/>
    <lineage>
        <taxon>Eukaryota</taxon>
        <taxon>Metazoa</taxon>
        <taxon>Ecdysozoa</taxon>
        <taxon>Arthropoda</taxon>
        <taxon>Hexapoda</taxon>
        <taxon>Insecta</taxon>
        <taxon>Pterygota</taxon>
        <taxon>Neoptera</taxon>
        <taxon>Endopterygota</taxon>
        <taxon>Coleoptera</taxon>
        <taxon>Polyphaga</taxon>
        <taxon>Cucujiformia</taxon>
        <taxon>Chrysomeloidea</taxon>
        <taxon>Chrysomelidae</taxon>
        <taxon>Bruchinae</taxon>
        <taxon>Bruchini</taxon>
        <taxon>Callosobruchus</taxon>
    </lineage>
</organism>
<proteinExistence type="predicted"/>
<keyword evidence="2" id="KW-1185">Reference proteome</keyword>
<accession>A0A653BUB8</accession>
<gene>
    <name evidence="1" type="ORF">CALMAC_LOCUS3817</name>
</gene>
<evidence type="ECO:0000313" key="1">
    <source>
        <dbReference type="EMBL" id="VEN39194.1"/>
    </source>
</evidence>
<dbReference type="EMBL" id="CAACVG010005353">
    <property type="protein sequence ID" value="VEN39194.1"/>
    <property type="molecule type" value="Genomic_DNA"/>
</dbReference>
<dbReference type="Proteomes" id="UP000410492">
    <property type="component" value="Unassembled WGS sequence"/>
</dbReference>
<evidence type="ECO:0000313" key="2">
    <source>
        <dbReference type="Proteomes" id="UP000410492"/>
    </source>
</evidence>
<name>A0A653BUB8_CALMS</name>
<protein>
    <submittedName>
        <fullName evidence="1">Uncharacterized protein</fullName>
    </submittedName>
</protein>
<reference evidence="1 2" key="1">
    <citation type="submission" date="2019-01" db="EMBL/GenBank/DDBJ databases">
        <authorList>
            <person name="Sayadi A."/>
        </authorList>
    </citation>
    <scope>NUCLEOTIDE SEQUENCE [LARGE SCALE GENOMIC DNA]</scope>
</reference>